<dbReference type="GO" id="GO:0004725">
    <property type="term" value="F:protein tyrosine phosphatase activity"/>
    <property type="evidence" value="ECO:0007669"/>
    <property type="project" value="UniProtKB-EC"/>
</dbReference>
<dbReference type="InterPro" id="IPR017867">
    <property type="entry name" value="Tyr_phospatase_low_mol_wt"/>
</dbReference>
<sequence length="97" mass="11001">MNIVKITFVCLGNICRSPMAEFICKDLIVNKYKNNNITVDSAGTSGYHDGEYMHQKTANILQKNNINNKPFVSKKITSNLVNESDYVFAMDNSNYQD</sequence>
<proteinExistence type="inferred from homology"/>
<organism evidence="7 8">
    <name type="scientific">Malacoplasma iowae DK-CPA</name>
    <dbReference type="NCBI Taxonomy" id="1394179"/>
    <lineage>
        <taxon>Bacteria</taxon>
        <taxon>Bacillati</taxon>
        <taxon>Mycoplasmatota</taxon>
        <taxon>Mycoplasmoidales</taxon>
        <taxon>Mycoplasmoidaceae</taxon>
        <taxon>Malacoplasma</taxon>
    </lineage>
</organism>
<comment type="similarity">
    <text evidence="1">Belongs to the low molecular weight phosphotyrosine protein phosphatase family.</text>
</comment>
<evidence type="ECO:0000259" key="6">
    <source>
        <dbReference type="SMART" id="SM00226"/>
    </source>
</evidence>
<dbReference type="InterPro" id="IPR036196">
    <property type="entry name" value="Ptyr_pPase_sf"/>
</dbReference>
<keyword evidence="3" id="KW-0378">Hydrolase</keyword>
<comment type="caution">
    <text evidence="7">The sequence shown here is derived from an EMBL/GenBank/DDBJ whole genome shotgun (WGS) entry which is preliminary data.</text>
</comment>
<feature type="active site" description="Nucleophile" evidence="5">
    <location>
        <position position="10"/>
    </location>
</feature>
<evidence type="ECO:0000256" key="4">
    <source>
        <dbReference type="ARBA" id="ARBA00022912"/>
    </source>
</evidence>
<dbReference type="EC" id="3.1.3.48" evidence="2"/>
<dbReference type="InterPro" id="IPR023485">
    <property type="entry name" value="Ptyr_pPase"/>
</dbReference>
<evidence type="ECO:0000256" key="3">
    <source>
        <dbReference type="ARBA" id="ARBA00022801"/>
    </source>
</evidence>
<feature type="domain" description="Phosphotyrosine protein phosphatase I" evidence="6">
    <location>
        <begin position="4"/>
        <end position="96"/>
    </location>
</feature>
<keyword evidence="4" id="KW-0904">Protein phosphatase</keyword>
<name>A0A084U4L7_MALIO</name>
<dbReference type="PANTHER" id="PTHR11717:SF7">
    <property type="entry name" value="LOW MOLECULAR WEIGHT PHOSPHOTYROSINE PROTEIN PHOSPHATASE"/>
    <property type="match status" value="1"/>
</dbReference>
<evidence type="ECO:0000313" key="8">
    <source>
        <dbReference type="Proteomes" id="UP000028523"/>
    </source>
</evidence>
<dbReference type="EMBL" id="AWQU01000049">
    <property type="protein sequence ID" value="KFB07903.1"/>
    <property type="molecule type" value="Genomic_DNA"/>
</dbReference>
<dbReference type="InterPro" id="IPR050438">
    <property type="entry name" value="LMW_PTPase"/>
</dbReference>
<dbReference type="SUPFAM" id="SSF52788">
    <property type="entry name" value="Phosphotyrosine protein phosphatases I"/>
    <property type="match status" value="1"/>
</dbReference>
<dbReference type="PRINTS" id="PR00719">
    <property type="entry name" value="LMWPTPASE"/>
</dbReference>
<dbReference type="SMART" id="SM00226">
    <property type="entry name" value="LMWPc"/>
    <property type="match status" value="1"/>
</dbReference>
<dbReference type="Gene3D" id="3.40.50.2300">
    <property type="match status" value="1"/>
</dbReference>
<dbReference type="Proteomes" id="UP000028523">
    <property type="component" value="Unassembled WGS sequence"/>
</dbReference>
<keyword evidence="8" id="KW-1185">Reference proteome</keyword>
<evidence type="ECO:0000256" key="1">
    <source>
        <dbReference type="ARBA" id="ARBA00011063"/>
    </source>
</evidence>
<evidence type="ECO:0000256" key="2">
    <source>
        <dbReference type="ARBA" id="ARBA00013064"/>
    </source>
</evidence>
<gene>
    <name evidence="7" type="ORF">P271_768</name>
</gene>
<feature type="non-terminal residue" evidence="7">
    <location>
        <position position="97"/>
    </location>
</feature>
<evidence type="ECO:0000256" key="5">
    <source>
        <dbReference type="PIRSR" id="PIRSR617867-1"/>
    </source>
</evidence>
<reference evidence="7 8" key="1">
    <citation type="journal article" date="2014" name="PLoS ONE">
        <title>Reduction of Hydrogen Peroxide Accumulation and Toxicity by a Catalase from Mycoplasma iowae.</title>
        <authorList>
            <person name="Pritchard R.E."/>
            <person name="Prassinos A.J."/>
            <person name="Osborne J.D."/>
            <person name="Raviv Z."/>
            <person name="Balish M.F."/>
        </authorList>
    </citation>
    <scope>NUCLEOTIDE SEQUENCE [LARGE SCALE GENOMIC DNA]</scope>
    <source>
        <strain evidence="7 8">DK-CPA</strain>
    </source>
</reference>
<accession>A0A084U4L7</accession>
<dbReference type="PANTHER" id="PTHR11717">
    <property type="entry name" value="LOW MOLECULAR WEIGHT PROTEIN TYROSINE PHOSPHATASE"/>
    <property type="match status" value="1"/>
</dbReference>
<dbReference type="AlphaFoldDB" id="A0A084U4L7"/>
<protein>
    <recommendedName>
        <fullName evidence="2">protein-tyrosine-phosphatase</fullName>
        <ecNumber evidence="2">3.1.3.48</ecNumber>
    </recommendedName>
</protein>
<evidence type="ECO:0000313" key="7">
    <source>
        <dbReference type="EMBL" id="KFB07903.1"/>
    </source>
</evidence>
<feature type="active site" evidence="5">
    <location>
        <position position="16"/>
    </location>
</feature>
<dbReference type="Pfam" id="PF01451">
    <property type="entry name" value="LMWPc"/>
    <property type="match status" value="1"/>
</dbReference>